<comment type="caution">
    <text evidence="1">The sequence shown here is derived from an EMBL/GenBank/DDBJ whole genome shotgun (WGS) entry which is preliminary data.</text>
</comment>
<sequence length="236" mass="27814">MIIKDVIGVKEVSEYMQQDVSNFKAYRDQKQTEADQALHELYESYFSWLEKNTNLREKVRAKHIFKEKTDMHPDKLNETSWLLQFEHWFAFDYVTVIGSRMFDLFVRKNQGYMTKKMLELSGLIMTSAIQPFQTTVQERERGFVKGIDPVTGVKLTVYSLDYWLPLGDLQEGEYSLLRYIRCGFRDTLIAPPVPIKKDKQAFVIQQMKEQHGLHESLQWLRFLKEGGVSYLAYMKG</sequence>
<evidence type="ECO:0000313" key="2">
    <source>
        <dbReference type="Proteomes" id="UP001596142"/>
    </source>
</evidence>
<reference evidence="2" key="1">
    <citation type="journal article" date="2019" name="Int. J. Syst. Evol. Microbiol.">
        <title>The Global Catalogue of Microorganisms (GCM) 10K type strain sequencing project: providing services to taxonomists for standard genome sequencing and annotation.</title>
        <authorList>
            <consortium name="The Broad Institute Genomics Platform"/>
            <consortium name="The Broad Institute Genome Sequencing Center for Infectious Disease"/>
            <person name="Wu L."/>
            <person name="Ma J."/>
        </authorList>
    </citation>
    <scope>NUCLEOTIDE SEQUENCE [LARGE SCALE GENOMIC DNA]</scope>
    <source>
        <strain evidence="2">CECT 7184</strain>
    </source>
</reference>
<gene>
    <name evidence="1" type="ORF">ACFPU1_08480</name>
</gene>
<keyword evidence="2" id="KW-1185">Reference proteome</keyword>
<dbReference type="EMBL" id="JBHSOZ010000003">
    <property type="protein sequence ID" value="MFC5712816.1"/>
    <property type="molecule type" value="Genomic_DNA"/>
</dbReference>
<accession>A0ABW0YL04</accession>
<name>A0ABW0YL04_9BACI</name>
<dbReference type="Proteomes" id="UP001596142">
    <property type="component" value="Unassembled WGS sequence"/>
</dbReference>
<organism evidence="1 2">
    <name type="scientific">Thalassorhabdus alkalitolerans</name>
    <dbReference type="NCBI Taxonomy" id="2282697"/>
    <lineage>
        <taxon>Bacteria</taxon>
        <taxon>Bacillati</taxon>
        <taxon>Bacillota</taxon>
        <taxon>Bacilli</taxon>
        <taxon>Bacillales</taxon>
        <taxon>Bacillaceae</taxon>
        <taxon>Thalassorhabdus</taxon>
    </lineage>
</organism>
<protein>
    <submittedName>
        <fullName evidence="1">Uncharacterized protein</fullName>
    </submittedName>
</protein>
<evidence type="ECO:0000313" key="1">
    <source>
        <dbReference type="EMBL" id="MFC5712816.1"/>
    </source>
</evidence>
<dbReference type="RefSeq" id="WP_385943687.1">
    <property type="nucleotide sequence ID" value="NZ_JBHSPG010000023.1"/>
</dbReference>
<proteinExistence type="predicted"/>